<dbReference type="RefSeq" id="WP_344264225.1">
    <property type="nucleotide sequence ID" value="NZ_BAAAMR010000014.1"/>
</dbReference>
<reference evidence="2" key="1">
    <citation type="journal article" date="2019" name="Int. J. Syst. Evol. Microbiol.">
        <title>The Global Catalogue of Microorganisms (GCM) 10K type strain sequencing project: providing services to taxonomists for standard genome sequencing and annotation.</title>
        <authorList>
            <consortium name="The Broad Institute Genomics Platform"/>
            <consortium name="The Broad Institute Genome Sequencing Center for Infectious Disease"/>
            <person name="Wu L."/>
            <person name="Ma J."/>
        </authorList>
    </citation>
    <scope>NUCLEOTIDE SEQUENCE [LARGE SCALE GENOMIC DNA]</scope>
    <source>
        <strain evidence="2">JCM 13850</strain>
    </source>
</reference>
<comment type="caution">
    <text evidence="1">The sequence shown here is derived from an EMBL/GenBank/DDBJ whole genome shotgun (WGS) entry which is preliminary data.</text>
</comment>
<accession>A0ABP5KFT7</accession>
<evidence type="ECO:0000313" key="1">
    <source>
        <dbReference type="EMBL" id="GAA2129739.1"/>
    </source>
</evidence>
<proteinExistence type="predicted"/>
<dbReference type="Proteomes" id="UP001501020">
    <property type="component" value="Unassembled WGS sequence"/>
</dbReference>
<organism evidence="1 2">
    <name type="scientific">Actinomadura napierensis</name>
    <dbReference type="NCBI Taxonomy" id="267854"/>
    <lineage>
        <taxon>Bacteria</taxon>
        <taxon>Bacillati</taxon>
        <taxon>Actinomycetota</taxon>
        <taxon>Actinomycetes</taxon>
        <taxon>Streptosporangiales</taxon>
        <taxon>Thermomonosporaceae</taxon>
        <taxon>Actinomadura</taxon>
    </lineage>
</organism>
<protein>
    <submittedName>
        <fullName evidence="1">Uncharacterized protein</fullName>
    </submittedName>
</protein>
<gene>
    <name evidence="1" type="ORF">GCM10009727_21370</name>
</gene>
<sequence length="129" mass="14252">MIAAGVHSPWAATQIDPDVVLAEVRRLYPGVTAWAGEFTGSYWVLLDGELREFKDPHGLIACIRLRLALARPEPLELPERIGNPPAAPCSCRRSGVPAPLDRPEESWRRLIRAVRRLFAGGETASAFRV</sequence>
<evidence type="ECO:0000313" key="2">
    <source>
        <dbReference type="Proteomes" id="UP001501020"/>
    </source>
</evidence>
<dbReference type="EMBL" id="BAAAMR010000014">
    <property type="protein sequence ID" value="GAA2129739.1"/>
    <property type="molecule type" value="Genomic_DNA"/>
</dbReference>
<keyword evidence="2" id="KW-1185">Reference proteome</keyword>
<name>A0ABP5KFT7_9ACTN</name>